<keyword evidence="3" id="KW-1185">Reference proteome</keyword>
<sequence>MKKGTQHIPSSRLRTAESMQGKRNAVGNKGGRPGSYKPEYAKQVHNICLLGAIDSEIAFFFDVSVRTLNYWKKRYPAFREAMWRGKIIADAKVAEALFRLACGYTYTETQVWLLKDANGERVIRHIEVEKHLPPNIKACQYWLTNRQPDKWSFKPTPPAARAQNVLIRREEVSGEIVVETRPDNEGQWLDELEQYVAQRASQEQSTSA</sequence>
<evidence type="ECO:0000313" key="2">
    <source>
        <dbReference type="EMBL" id="MCK8490216.1"/>
    </source>
</evidence>
<evidence type="ECO:0000256" key="1">
    <source>
        <dbReference type="SAM" id="MobiDB-lite"/>
    </source>
</evidence>
<reference evidence="2 3" key="1">
    <citation type="submission" date="2022-04" db="EMBL/GenBank/DDBJ databases">
        <title>Spirosoma sp. strain RP8 genome sequencing and assembly.</title>
        <authorList>
            <person name="Jung Y."/>
        </authorList>
    </citation>
    <scope>NUCLEOTIDE SEQUENCE [LARGE SCALE GENOMIC DNA]</scope>
    <source>
        <strain evidence="2 3">RP8</strain>
    </source>
</reference>
<organism evidence="2 3">
    <name type="scientific">Spirosoma liriopis</name>
    <dbReference type="NCBI Taxonomy" id="2937440"/>
    <lineage>
        <taxon>Bacteria</taxon>
        <taxon>Pseudomonadati</taxon>
        <taxon>Bacteroidota</taxon>
        <taxon>Cytophagia</taxon>
        <taxon>Cytophagales</taxon>
        <taxon>Cytophagaceae</taxon>
        <taxon>Spirosoma</taxon>
    </lineage>
</organism>
<evidence type="ECO:0000313" key="3">
    <source>
        <dbReference type="Proteomes" id="UP001202180"/>
    </source>
</evidence>
<dbReference type="Proteomes" id="UP001202180">
    <property type="component" value="Unassembled WGS sequence"/>
</dbReference>
<dbReference type="EMBL" id="JALPRF010000001">
    <property type="protein sequence ID" value="MCK8490216.1"/>
    <property type="molecule type" value="Genomic_DNA"/>
</dbReference>
<proteinExistence type="predicted"/>
<gene>
    <name evidence="2" type="ORF">M0L20_00045</name>
</gene>
<dbReference type="RefSeq" id="WP_248475097.1">
    <property type="nucleotide sequence ID" value="NZ_JALPRF010000001.1"/>
</dbReference>
<comment type="caution">
    <text evidence="2">The sequence shown here is derived from an EMBL/GenBank/DDBJ whole genome shotgun (WGS) entry which is preliminary data.</text>
</comment>
<name>A0ABT0HDG2_9BACT</name>
<protein>
    <submittedName>
        <fullName evidence="2">Terminase</fullName>
    </submittedName>
</protein>
<feature type="region of interest" description="Disordered" evidence="1">
    <location>
        <begin position="1"/>
        <end position="34"/>
    </location>
</feature>
<accession>A0ABT0HDG2</accession>